<dbReference type="Proteomes" id="UP001642409">
    <property type="component" value="Unassembled WGS sequence"/>
</dbReference>
<evidence type="ECO:0000313" key="2">
    <source>
        <dbReference type="EMBL" id="CAI9932920.1"/>
    </source>
</evidence>
<organism evidence="2">
    <name type="scientific">Hexamita inflata</name>
    <dbReference type="NCBI Taxonomy" id="28002"/>
    <lineage>
        <taxon>Eukaryota</taxon>
        <taxon>Metamonada</taxon>
        <taxon>Diplomonadida</taxon>
        <taxon>Hexamitidae</taxon>
        <taxon>Hexamitinae</taxon>
        <taxon>Hexamita</taxon>
    </lineage>
</organism>
<protein>
    <submittedName>
        <fullName evidence="3">Hypothetical_protein</fullName>
    </submittedName>
</protein>
<feature type="coiled-coil region" evidence="1">
    <location>
        <begin position="326"/>
        <end position="356"/>
    </location>
</feature>
<reference evidence="3 4" key="2">
    <citation type="submission" date="2024-07" db="EMBL/GenBank/DDBJ databases">
        <authorList>
            <person name="Akdeniz Z."/>
        </authorList>
    </citation>
    <scope>NUCLEOTIDE SEQUENCE [LARGE SCALE GENOMIC DNA]</scope>
</reference>
<dbReference type="EMBL" id="CATOUU010000530">
    <property type="protein sequence ID" value="CAI9932920.1"/>
    <property type="molecule type" value="Genomic_DNA"/>
</dbReference>
<evidence type="ECO:0000313" key="3">
    <source>
        <dbReference type="EMBL" id="CAL6101148.1"/>
    </source>
</evidence>
<comment type="caution">
    <text evidence="2">The sequence shown here is derived from an EMBL/GenBank/DDBJ whole genome shotgun (WGS) entry which is preliminary data.</text>
</comment>
<keyword evidence="4" id="KW-1185">Reference proteome</keyword>
<sequence length="742" mass="89236">MGKGQKIKQMYQPYTEQVNQEQNMTLYYQGQQGLDSLQTSDNCINQMMRIDNFEYDVQPMIKFVLPNNLLNDQLISLKIQPLKKPPQETKETKETEETREEILLEICIPQNYGIRDTPLQYLLDISNLILNYYNERYLKDYEQLIVLYDSKVLKNNKLTRLSFNMPGSISIKGYWLSKLLGAGQVANGMSYRYDLKEYVQDIIGDDGNIIQKNYYEIIFPEKFYMNFVKTLNITCNQVSTEQIIKGQKRFMFLRQDIDAEPGQQISVTSGQLVTLKREYLQQGIQIQFHDENFQVIPLQDVYYLELYVGKSKRRQQIEYLNQQSVIERQQDENFMKEQQKQELENYKLQLLIQQNQEQDQITKKMFTEIKQNQKQTNDIAPEFINYFDELNQKYVEIDQKKKQYEEGLKQQESIQTYNQYKKQMLDDLLKDYTQIEEFQNNVNQQYEKDFYETNQITQKQRDIDNQYNKIIAYSKIYDKMPKSYFNQLITNLITDNKSIFKEDDLKNNLKLLKDDKEDKEYLDENDLDIKPFDMNWRDQLLEEHTKQLQARSKIQKIVKDKNDNLRVVDDLEKSIKFEKDRYNDLDKILEKFIKENQGDYQNNKEQLYEILKTKTISFKDLDLKNKTKKQKEEMIQKNVREKEGSVDENLIQRSYDVIYEKYKEQSLNRMQQLIDDICIQLKMHYGDNVTNKEFKDNENQIKQMIQDANDDKKLIIKFQSNDVIDKIKLQIKDNKYKIKDKK</sequence>
<dbReference type="EMBL" id="CAXDID020000539">
    <property type="protein sequence ID" value="CAL6101148.1"/>
    <property type="molecule type" value="Genomic_DNA"/>
</dbReference>
<gene>
    <name evidence="2" type="ORF">HINF_LOCUS20565</name>
    <name evidence="3" type="ORF">HINF_LOCUS70962</name>
</gene>
<keyword evidence="1" id="KW-0175">Coiled coil</keyword>
<proteinExistence type="predicted"/>
<accession>A0AA86TXA8</accession>
<reference evidence="2" key="1">
    <citation type="submission" date="2023-06" db="EMBL/GenBank/DDBJ databases">
        <authorList>
            <person name="Kurt Z."/>
        </authorList>
    </citation>
    <scope>NUCLEOTIDE SEQUENCE</scope>
</reference>
<dbReference type="AlphaFoldDB" id="A0AA86TXA8"/>
<name>A0AA86TXA8_9EUKA</name>
<evidence type="ECO:0000256" key="1">
    <source>
        <dbReference type="SAM" id="Coils"/>
    </source>
</evidence>
<evidence type="ECO:0000313" key="4">
    <source>
        <dbReference type="Proteomes" id="UP001642409"/>
    </source>
</evidence>